<evidence type="ECO:0000259" key="2">
    <source>
        <dbReference type="Pfam" id="PF13476"/>
    </source>
</evidence>
<evidence type="ECO:0000313" key="3">
    <source>
        <dbReference type="EMBL" id="VYU32047.1"/>
    </source>
</evidence>
<protein>
    <submittedName>
        <fullName evidence="3">Chromosome segregation protein</fullName>
    </submittedName>
</protein>
<dbReference type="GO" id="GO:0006302">
    <property type="term" value="P:double-strand break repair"/>
    <property type="evidence" value="ECO:0007669"/>
    <property type="project" value="InterPro"/>
</dbReference>
<dbReference type="AlphaFoldDB" id="A0A6N3E2R1"/>
<dbReference type="EMBL" id="CACRUX010000063">
    <property type="protein sequence ID" value="VYU32047.1"/>
    <property type="molecule type" value="Genomic_DNA"/>
</dbReference>
<keyword evidence="1" id="KW-0175">Coiled coil</keyword>
<evidence type="ECO:0000256" key="1">
    <source>
        <dbReference type="SAM" id="Coils"/>
    </source>
</evidence>
<dbReference type="GO" id="GO:0016887">
    <property type="term" value="F:ATP hydrolysis activity"/>
    <property type="evidence" value="ECO:0007669"/>
    <property type="project" value="InterPro"/>
</dbReference>
<dbReference type="InterPro" id="IPR038729">
    <property type="entry name" value="Rad50/SbcC_AAA"/>
</dbReference>
<sequence>MNRFYLKKLIVAGGQHQSSVIEFNRGFNLIIGPSNTGKSFIMDCLDYALGATPSKRHPSKVLDANNGYELISLELITQGGYVTLNRKIGDSKIEVISADSSIENGRYSVSNQAKKNINSVFLSLLGIDSNHKILSSEKGDTQKLSWRTMLHFFFLRQPDIARETSPLITPGWNAPTPSIATLLFLLTSKDANNLQKQEDPAISKAKKKALLAYIQEKLDDLSKQRAELEKTVSQCEIVDNQNVIKDLKRQLQQIQNHIDTAISKGHCIMSKIYDLNGKLSECETVIHNFSILHQQYQSDIHRLEFIIDGSLESQNFPKVAHCPFCNSKITTPPDTKYIEASSAELEKIKSHIKGLFKAKESVEKKKQGVLLNIKKLEGQKNKIDLLISDVLTPQLYKLQQDLEEKMNFMRISGELECLRKNEVQYRKELFDKETEEEPVITKRKIIDFFDYDLIHGFEENLIKVLAASKIGGADTARLNMQNFDIEINGKSKPATMGGGFCALLNTITTYAMSEYIIDQNGYAPYFFATDSSLTQLSESEQIQKTNTIKHNFVKYLIDHALTRQVIMIEQKERMPFIPEENSDNGIHIIEFTKDKYVGRYGFLNDVFDTE</sequence>
<dbReference type="SUPFAM" id="SSF52540">
    <property type="entry name" value="P-loop containing nucleoside triphosphate hydrolases"/>
    <property type="match status" value="1"/>
</dbReference>
<proteinExistence type="predicted"/>
<organism evidence="3">
    <name type="scientific">Veillonella ratti</name>
    <dbReference type="NCBI Taxonomy" id="103892"/>
    <lineage>
        <taxon>Bacteria</taxon>
        <taxon>Bacillati</taxon>
        <taxon>Bacillota</taxon>
        <taxon>Negativicutes</taxon>
        <taxon>Veillonellales</taxon>
        <taxon>Veillonellaceae</taxon>
        <taxon>Veillonella</taxon>
    </lineage>
</organism>
<reference evidence="3" key="1">
    <citation type="submission" date="2019-11" db="EMBL/GenBank/DDBJ databases">
        <authorList>
            <person name="Feng L."/>
        </authorList>
    </citation>
    <scope>NUCLEOTIDE SEQUENCE</scope>
    <source>
        <strain evidence="3">VrattiLFYP33</strain>
    </source>
</reference>
<gene>
    <name evidence="3" type="ORF">VRLFYP33_01727</name>
</gene>
<dbReference type="Pfam" id="PF13476">
    <property type="entry name" value="AAA_23"/>
    <property type="match status" value="1"/>
</dbReference>
<name>A0A6N3E2R1_9FIRM</name>
<feature type="coiled-coil region" evidence="1">
    <location>
        <begin position="211"/>
        <end position="264"/>
    </location>
</feature>
<dbReference type="InterPro" id="IPR027417">
    <property type="entry name" value="P-loop_NTPase"/>
</dbReference>
<dbReference type="GeneID" id="92879191"/>
<accession>A0A6N3E2R1</accession>
<feature type="domain" description="Rad50/SbcC-type AAA" evidence="2">
    <location>
        <begin position="15"/>
        <end position="258"/>
    </location>
</feature>
<dbReference type="Gene3D" id="3.40.50.300">
    <property type="entry name" value="P-loop containing nucleotide triphosphate hydrolases"/>
    <property type="match status" value="1"/>
</dbReference>
<dbReference type="RefSeq" id="WP_009014579.1">
    <property type="nucleotide sequence ID" value="NZ_CACRUX010000063.1"/>
</dbReference>